<evidence type="ECO:0000256" key="4">
    <source>
        <dbReference type="ARBA" id="ARBA00023295"/>
    </source>
</evidence>
<accession>A0A0R1KE37</accession>
<dbReference type="InterPro" id="IPR011013">
    <property type="entry name" value="Gal_mutarotase_sf_dom"/>
</dbReference>
<name>A0A0R1KE37_9LACO</name>
<dbReference type="OrthoDB" id="1934936at2"/>
<comment type="catalytic activity">
    <reaction evidence="1">
        <text>Hydrolysis of terminal non-reducing beta-D-galactose residues in beta-D-galactosides.</text>
        <dbReference type="EC" id="3.2.1.23"/>
    </reaction>
</comment>
<feature type="domain" description="Beta galactosidase small chain/" evidence="5">
    <location>
        <begin position="18"/>
        <end position="317"/>
    </location>
</feature>
<dbReference type="GO" id="GO:0004565">
    <property type="term" value="F:beta-galactosidase activity"/>
    <property type="evidence" value="ECO:0007669"/>
    <property type="project" value="UniProtKB-EC"/>
</dbReference>
<dbReference type="GO" id="GO:0030246">
    <property type="term" value="F:carbohydrate binding"/>
    <property type="evidence" value="ECO:0007669"/>
    <property type="project" value="InterPro"/>
</dbReference>
<evidence type="ECO:0000259" key="5">
    <source>
        <dbReference type="SMART" id="SM01038"/>
    </source>
</evidence>
<evidence type="ECO:0000256" key="3">
    <source>
        <dbReference type="ARBA" id="ARBA00022801"/>
    </source>
</evidence>
<protein>
    <recommendedName>
        <fullName evidence="2">beta-galactosidase</fullName>
        <ecNumber evidence="2">3.2.1.23</ecNumber>
    </recommendedName>
</protein>
<dbReference type="EMBL" id="AZDT01000002">
    <property type="protein sequence ID" value="KRK78154.1"/>
    <property type="molecule type" value="Genomic_DNA"/>
</dbReference>
<keyword evidence="3" id="KW-0378">Hydrolase</keyword>
<dbReference type="GeneID" id="84782539"/>
<dbReference type="SMART" id="SM01038">
    <property type="entry name" value="Bgal_small_N"/>
    <property type="match status" value="1"/>
</dbReference>
<dbReference type="GO" id="GO:0005990">
    <property type="term" value="P:lactose catabolic process"/>
    <property type="evidence" value="ECO:0007669"/>
    <property type="project" value="TreeGrafter"/>
</dbReference>
<dbReference type="InterPro" id="IPR004199">
    <property type="entry name" value="B-gal_small/dom_5"/>
</dbReference>
<proteinExistence type="predicted"/>
<evidence type="ECO:0000256" key="2">
    <source>
        <dbReference type="ARBA" id="ARBA00012756"/>
    </source>
</evidence>
<dbReference type="InterPro" id="IPR014718">
    <property type="entry name" value="GH-type_carb-bd"/>
</dbReference>
<sequence length="324" mass="35413">MATTTTKLHVIYGDTTLGLVGEHFHYIFSYDQGGLESLQQYGKEWLYRTPKPAFWRATTDNDRGNHFSAHAAMWLGADLFSPCTDIEVAVNGQVITLPVAPENNRYSDHETADTVSLTFTYTTTTVPATTVEVVYTVDATGQLTIQENYTGQPGLPELPALGLQLIAPTMAIGFSYQGLSGETYPDRMAGGIPGTYKVDGLPVTPYLVPQENGMHMQTQRVTVTRQTTLNNADPDQQAFSLTVQQADEPFAFSCLPYTAAELENATHQEELPPARRTVLTIYGAVRGVGGIDSWGADVEPEYHISAETGHSFSFKIAGPDELNH</sequence>
<keyword evidence="4" id="KW-0326">Glycosidase</keyword>
<dbReference type="PANTHER" id="PTHR46323:SF2">
    <property type="entry name" value="BETA-GALACTOSIDASE"/>
    <property type="match status" value="1"/>
</dbReference>
<dbReference type="PANTHER" id="PTHR46323">
    <property type="entry name" value="BETA-GALACTOSIDASE"/>
    <property type="match status" value="1"/>
</dbReference>
<dbReference type="Proteomes" id="UP000051162">
    <property type="component" value="Unassembled WGS sequence"/>
</dbReference>
<organism evidence="6 7">
    <name type="scientific">Levilactobacillus namurensis DSM 19117</name>
    <dbReference type="NCBI Taxonomy" id="1423773"/>
    <lineage>
        <taxon>Bacteria</taxon>
        <taxon>Bacillati</taxon>
        <taxon>Bacillota</taxon>
        <taxon>Bacilli</taxon>
        <taxon>Lactobacillales</taxon>
        <taxon>Lactobacillaceae</taxon>
        <taxon>Levilactobacillus</taxon>
    </lineage>
</organism>
<evidence type="ECO:0000313" key="7">
    <source>
        <dbReference type="Proteomes" id="UP000051162"/>
    </source>
</evidence>
<dbReference type="Gene3D" id="2.70.98.10">
    <property type="match status" value="1"/>
</dbReference>
<evidence type="ECO:0000256" key="1">
    <source>
        <dbReference type="ARBA" id="ARBA00001412"/>
    </source>
</evidence>
<dbReference type="RefSeq" id="WP_056943481.1">
    <property type="nucleotide sequence ID" value="NZ_AZDT01000002.1"/>
</dbReference>
<reference evidence="6 7" key="1">
    <citation type="journal article" date="2015" name="Genome Announc.">
        <title>Expanding the biotechnology potential of lactobacilli through comparative genomics of 213 strains and associated genera.</title>
        <authorList>
            <person name="Sun Z."/>
            <person name="Harris H.M."/>
            <person name="McCann A."/>
            <person name="Guo C."/>
            <person name="Argimon S."/>
            <person name="Zhang W."/>
            <person name="Yang X."/>
            <person name="Jeffery I.B."/>
            <person name="Cooney J.C."/>
            <person name="Kagawa T.F."/>
            <person name="Liu W."/>
            <person name="Song Y."/>
            <person name="Salvetti E."/>
            <person name="Wrobel A."/>
            <person name="Rasinkangas P."/>
            <person name="Parkhill J."/>
            <person name="Rea M.C."/>
            <person name="O'Sullivan O."/>
            <person name="Ritari J."/>
            <person name="Douillard F.P."/>
            <person name="Paul Ross R."/>
            <person name="Yang R."/>
            <person name="Briner A.E."/>
            <person name="Felis G.E."/>
            <person name="de Vos W.M."/>
            <person name="Barrangou R."/>
            <person name="Klaenhammer T.R."/>
            <person name="Caufield P.W."/>
            <person name="Cui Y."/>
            <person name="Zhang H."/>
            <person name="O'Toole P.W."/>
        </authorList>
    </citation>
    <scope>NUCLEOTIDE SEQUENCE [LARGE SCALE GENOMIC DNA]</scope>
    <source>
        <strain evidence="6 7">DSM 19117</strain>
    </source>
</reference>
<dbReference type="EC" id="3.2.1.23" evidence="2"/>
<evidence type="ECO:0000313" key="6">
    <source>
        <dbReference type="EMBL" id="KRK78154.1"/>
    </source>
</evidence>
<dbReference type="Pfam" id="PF02929">
    <property type="entry name" value="Bgal_small_N"/>
    <property type="match status" value="1"/>
</dbReference>
<dbReference type="GO" id="GO:0009341">
    <property type="term" value="C:beta-galactosidase complex"/>
    <property type="evidence" value="ECO:0007669"/>
    <property type="project" value="InterPro"/>
</dbReference>
<keyword evidence="7" id="KW-1185">Reference proteome</keyword>
<dbReference type="AlphaFoldDB" id="A0A0R1KE37"/>
<gene>
    <name evidence="6" type="ORF">FD30_GL001205</name>
</gene>
<comment type="caution">
    <text evidence="6">The sequence shown here is derived from an EMBL/GenBank/DDBJ whole genome shotgun (WGS) entry which is preliminary data.</text>
</comment>
<dbReference type="InterPro" id="IPR050347">
    <property type="entry name" value="Bact_Beta-galactosidase"/>
</dbReference>
<dbReference type="SUPFAM" id="SSF74650">
    <property type="entry name" value="Galactose mutarotase-like"/>
    <property type="match status" value="1"/>
</dbReference>
<dbReference type="PATRIC" id="fig|1423773.3.peg.1231"/>
<dbReference type="STRING" id="1423773.FD30_GL001205"/>